<evidence type="ECO:0000256" key="8">
    <source>
        <dbReference type="SAM" id="MobiDB-lite"/>
    </source>
</evidence>
<dbReference type="InterPro" id="IPR045122">
    <property type="entry name" value="Csc1-like"/>
</dbReference>
<dbReference type="Pfam" id="PF13967">
    <property type="entry name" value="RSN1_TM"/>
    <property type="match status" value="1"/>
</dbReference>
<evidence type="ECO:0000256" key="5">
    <source>
        <dbReference type="ARBA" id="ARBA00022989"/>
    </source>
</evidence>
<feature type="transmembrane region" description="Helical" evidence="9">
    <location>
        <begin position="686"/>
        <end position="704"/>
    </location>
</feature>
<dbReference type="InterPro" id="IPR027815">
    <property type="entry name" value="CSC1/OSCA1-like_cyt"/>
</dbReference>
<organism evidence="13">
    <name type="scientific">Oryza nivara</name>
    <name type="common">Indian wild rice</name>
    <name type="synonym">Oryza sativa f. spontanea</name>
    <dbReference type="NCBI Taxonomy" id="4536"/>
    <lineage>
        <taxon>Eukaryota</taxon>
        <taxon>Viridiplantae</taxon>
        <taxon>Streptophyta</taxon>
        <taxon>Embryophyta</taxon>
        <taxon>Tracheophyta</taxon>
        <taxon>Spermatophyta</taxon>
        <taxon>Magnoliopsida</taxon>
        <taxon>Liliopsida</taxon>
        <taxon>Poales</taxon>
        <taxon>Poaceae</taxon>
        <taxon>BOP clade</taxon>
        <taxon>Oryzoideae</taxon>
        <taxon>Oryzeae</taxon>
        <taxon>Oryzinae</taxon>
        <taxon>Oryza</taxon>
    </lineage>
</organism>
<dbReference type="Gramene" id="ONIVA01G20950.3">
    <property type="protein sequence ID" value="ONIVA01G20950.3"/>
    <property type="gene ID" value="ONIVA01G20950"/>
</dbReference>
<evidence type="ECO:0000256" key="7">
    <source>
        <dbReference type="ARBA" id="ARBA00023303"/>
    </source>
</evidence>
<evidence type="ECO:0000313" key="14">
    <source>
        <dbReference type="Proteomes" id="UP000006591"/>
    </source>
</evidence>
<feature type="transmembrane region" description="Helical" evidence="9">
    <location>
        <begin position="194"/>
        <end position="213"/>
    </location>
</feature>
<proteinExistence type="inferred from homology"/>
<evidence type="ECO:0000256" key="6">
    <source>
        <dbReference type="ARBA" id="ARBA00023136"/>
    </source>
</evidence>
<keyword evidence="7" id="KW-0407">Ion channel</keyword>
<keyword evidence="5 9" id="KW-1133">Transmembrane helix</keyword>
<dbReference type="AlphaFoldDB" id="A0A0E0FMR1"/>
<dbReference type="GO" id="GO:0005886">
    <property type="term" value="C:plasma membrane"/>
    <property type="evidence" value="ECO:0007669"/>
    <property type="project" value="TreeGrafter"/>
</dbReference>
<evidence type="ECO:0000259" key="10">
    <source>
        <dbReference type="Pfam" id="PF02714"/>
    </source>
</evidence>
<feature type="domain" description="CSC1/OSCA1-like N-terminal transmembrane" evidence="11">
    <location>
        <begin position="49"/>
        <end position="215"/>
    </location>
</feature>
<dbReference type="InterPro" id="IPR032880">
    <property type="entry name" value="CSC1/OSCA1-like_N"/>
</dbReference>
<evidence type="ECO:0000256" key="9">
    <source>
        <dbReference type="SAM" id="Phobius"/>
    </source>
</evidence>
<feature type="transmembrane region" description="Helical" evidence="9">
    <location>
        <begin position="411"/>
        <end position="430"/>
    </location>
</feature>
<reference evidence="13" key="1">
    <citation type="submission" date="2015-04" db="UniProtKB">
        <authorList>
            <consortium name="EnsemblPlants"/>
        </authorList>
    </citation>
    <scope>IDENTIFICATION</scope>
    <source>
        <strain evidence="13">SL10</strain>
    </source>
</reference>
<dbReference type="PANTHER" id="PTHR13018:SF5">
    <property type="entry name" value="RE44586P"/>
    <property type="match status" value="1"/>
</dbReference>
<evidence type="ECO:0000259" key="11">
    <source>
        <dbReference type="Pfam" id="PF13967"/>
    </source>
</evidence>
<feature type="region of interest" description="Disordered" evidence="8">
    <location>
        <begin position="774"/>
        <end position="807"/>
    </location>
</feature>
<dbReference type="PANTHER" id="PTHR13018">
    <property type="entry name" value="PROBABLE MEMBRANE PROTEIN DUF221-RELATED"/>
    <property type="match status" value="1"/>
</dbReference>
<comment type="similarity">
    <text evidence="2">Belongs to the CSC1 (TC 1.A.17) family.</text>
</comment>
<comment type="subcellular location">
    <subcellularLocation>
        <location evidence="1">Membrane</location>
        <topology evidence="1">Multi-pass membrane protein</topology>
    </subcellularLocation>
</comment>
<feature type="transmembrane region" description="Helical" evidence="9">
    <location>
        <begin position="140"/>
        <end position="162"/>
    </location>
</feature>
<feature type="transmembrane region" description="Helical" evidence="9">
    <location>
        <begin position="45"/>
        <end position="67"/>
    </location>
</feature>
<accession>A0A0E0FMR1</accession>
<feature type="transmembrane region" description="Helical" evidence="9">
    <location>
        <begin position="503"/>
        <end position="522"/>
    </location>
</feature>
<protein>
    <recommendedName>
        <fullName evidence="15">Calcium permeable stress-gated cation channel 1</fullName>
    </recommendedName>
</protein>
<evidence type="ECO:0000256" key="1">
    <source>
        <dbReference type="ARBA" id="ARBA00004141"/>
    </source>
</evidence>
<keyword evidence="14" id="KW-1185">Reference proteome</keyword>
<reference evidence="13" key="2">
    <citation type="submission" date="2018-04" db="EMBL/GenBank/DDBJ databases">
        <title>OnivRS2 (Oryza nivara Reference Sequence Version 2).</title>
        <authorList>
            <person name="Zhang J."/>
            <person name="Kudrna D."/>
            <person name="Lee S."/>
            <person name="Talag J."/>
            <person name="Rajasekar S."/>
            <person name="Welchert J."/>
            <person name="Hsing Y.-I."/>
            <person name="Wing R.A."/>
        </authorList>
    </citation>
    <scope>NUCLEOTIDE SEQUENCE [LARGE SCALE GENOMIC DNA]</scope>
</reference>
<evidence type="ECO:0000256" key="2">
    <source>
        <dbReference type="ARBA" id="ARBA00007779"/>
    </source>
</evidence>
<name>A0A0E0FMR1_ORYNI</name>
<dbReference type="EnsemblPlants" id="ONIVA01G20950.3">
    <property type="protein sequence ID" value="ONIVA01G20950.3"/>
    <property type="gene ID" value="ONIVA01G20950"/>
</dbReference>
<dbReference type="GO" id="GO:0005227">
    <property type="term" value="F:calcium-activated cation channel activity"/>
    <property type="evidence" value="ECO:0007669"/>
    <property type="project" value="InterPro"/>
</dbReference>
<evidence type="ECO:0000259" key="12">
    <source>
        <dbReference type="Pfam" id="PF14703"/>
    </source>
</evidence>
<feature type="transmembrane region" description="Helical" evidence="9">
    <location>
        <begin position="459"/>
        <end position="482"/>
    </location>
</feature>
<feature type="transmembrane region" description="Helical" evidence="9">
    <location>
        <begin position="661"/>
        <end position="680"/>
    </location>
</feature>
<evidence type="ECO:0000313" key="13">
    <source>
        <dbReference type="EnsemblPlants" id="ONIVA01G20950.3"/>
    </source>
</evidence>
<keyword evidence="3" id="KW-0813">Transport</keyword>
<keyword evidence="4 9" id="KW-0812">Transmembrane</keyword>
<dbReference type="InterPro" id="IPR003864">
    <property type="entry name" value="CSC1/OSCA1-like_7TM"/>
</dbReference>
<keyword evidence="6 9" id="KW-0472">Membrane</keyword>
<dbReference type="Pfam" id="PF02714">
    <property type="entry name" value="RSN1_7TM"/>
    <property type="match status" value="1"/>
</dbReference>
<feature type="compositionally biased region" description="Polar residues" evidence="8">
    <location>
        <begin position="782"/>
        <end position="796"/>
    </location>
</feature>
<keyword evidence="7" id="KW-0406">Ion transport</keyword>
<evidence type="ECO:0000256" key="3">
    <source>
        <dbReference type="ARBA" id="ARBA00022448"/>
    </source>
</evidence>
<feature type="domain" description="CSC1/OSCA1-like cytosolic" evidence="12">
    <location>
        <begin position="236"/>
        <end position="398"/>
    </location>
</feature>
<evidence type="ECO:0000256" key="4">
    <source>
        <dbReference type="ARBA" id="ARBA00022692"/>
    </source>
</evidence>
<feature type="transmembrane region" description="Helical" evidence="9">
    <location>
        <begin position="610"/>
        <end position="640"/>
    </location>
</feature>
<evidence type="ECO:0008006" key="15">
    <source>
        <dbReference type="Google" id="ProtNLM"/>
    </source>
</evidence>
<dbReference type="Proteomes" id="UP000006591">
    <property type="component" value="Chromosome 1"/>
</dbReference>
<dbReference type="Pfam" id="PF14703">
    <property type="entry name" value="PHM7_cyt"/>
    <property type="match status" value="1"/>
</dbReference>
<feature type="domain" description="CSC1/OSCA1-like 7TM region" evidence="10">
    <location>
        <begin position="409"/>
        <end position="681"/>
    </location>
</feature>
<sequence length="807" mass="92210">MRLTATSLSPSPRPFPLLGFVAFFSSSNRRVGPFQKRRVDCQPAQLLPTPAINILSAITFLLAFAFLRLQPINDRVYFPKWYLKGARESPSHGGAFVRKFVNLDMRSYLKVLSWMPAALKMPEDELISHAGLDSAVYLRIYLIGLKIFAPITVLAFIILVPVNWTNITLQSSKVQHSDIDKLSISNIPVGSKRFAAHLTMAYVFTFWTCYVLLREYEIVATMRLRFLASEKRRPDQFTVLVRNIPPDPDESIGELVEHFFLVNHPDHYLTHQVVYNANKLDKMVKEKKKMQNWLDYYQLKYERNTFQRPTTKTGFLGCFGSKVDAIEYYTSEIERIEKEETDERGKIMKDPKSVVPAAFVSFRSRWGAAVCAQTQQTSNPTVWLTEWAPEPRDVYWDNLSIPFVYLTIRRLIIAVAFFFLNFFYVLPIAFVQSLANIEGIEKAAPFLKPLIEMRTIKSFIQGFLPGIALKIFLILLPSILMFMSKVEGLTSVSSLERRSAFKYYIFLFFNVFLGSIIAGSALEQLKTFLHQSANEIPRTIGEAIPMKATFFITYVMVDGWAGVAGEILRLKPLIIFHLKNFFLVKTEKDREEAMDPGSIGFDSNEPQIQLYFLLGLVYAVVTPFLLPFILIFFGLAYVVYRHQIINVYNQEYESAAAFWPSVHGRIIVALIVSQLLLLGLLSTKGAGQSTPVLLVLPVVTFYFYKYCKNRYEPAFVEYPLQDAMRKDTLERAREPGFDLKGYLMNAYIHPVFKGDEDDEKFSISDEPEAEQVLVATKRQSRRNTPVPSKYNGSESPSLAEICPGLSP</sequence>